<accession>A0A2V4DQP5</accession>
<reference evidence="4 5" key="1">
    <citation type="submission" date="2018-05" db="EMBL/GenBank/DDBJ databases">
        <title>Reference genomes for bee gut microbiota database.</title>
        <authorList>
            <person name="Ellegaard K.M."/>
        </authorList>
    </citation>
    <scope>NUCLEOTIDE SEQUENCE [LARGE SCALE GENOMIC DNA]</scope>
    <source>
        <strain evidence="4 5">ESL0177</strain>
    </source>
</reference>
<dbReference type="InterPro" id="IPR002347">
    <property type="entry name" value="SDR_fam"/>
</dbReference>
<dbReference type="PANTHER" id="PTHR42760">
    <property type="entry name" value="SHORT-CHAIN DEHYDROGENASES/REDUCTASES FAMILY MEMBER"/>
    <property type="match status" value="1"/>
</dbReference>
<dbReference type="InterPro" id="IPR036291">
    <property type="entry name" value="NAD(P)-bd_dom_sf"/>
</dbReference>
<sequence>MQDSLFSVKDKIIIVTGGFGQLGAQYVRELHSRGALVAVLGSTCSEDKINKVFNDIRDSKNVRFYGVNITKVDEITNALDDIENVWGTPDGLINNAGIDTQPSAPPEVSGPFENFPEEVFREVVEVNLVGTFLMTQQVGARMKQAGKSGSIVNIGSIYGVVSPVQDIYSYKKEDTGVPFIKPVAYSAAKSGVYNFTRYCATYWGRDNIRVNTLTLSGVQRADQDPRFQKNYTARIPIGRMAQANEFNGAIVFLMSDASIYMTGANVVMDGGWTAW</sequence>
<keyword evidence="2" id="KW-0560">Oxidoreductase</keyword>
<dbReference type="PRINTS" id="PR00081">
    <property type="entry name" value="GDHRDH"/>
</dbReference>
<evidence type="ECO:0000313" key="5">
    <source>
        <dbReference type="Proteomes" id="UP000247483"/>
    </source>
</evidence>
<dbReference type="AlphaFoldDB" id="A0A2V4DQP5"/>
<dbReference type="RefSeq" id="WP_110424551.1">
    <property type="nucleotide sequence ID" value="NZ_QGLP01000010.1"/>
</dbReference>
<dbReference type="EMBL" id="QGLP01000010">
    <property type="protein sequence ID" value="PXZ02533.1"/>
    <property type="molecule type" value="Genomic_DNA"/>
</dbReference>
<dbReference type="Pfam" id="PF13561">
    <property type="entry name" value="adh_short_C2"/>
    <property type="match status" value="1"/>
</dbReference>
<dbReference type="GO" id="GO:0016616">
    <property type="term" value="F:oxidoreductase activity, acting on the CH-OH group of donors, NAD or NADP as acceptor"/>
    <property type="evidence" value="ECO:0007669"/>
    <property type="project" value="TreeGrafter"/>
</dbReference>
<comment type="caution">
    <text evidence="4">The sequence shown here is derived from an EMBL/GenBank/DDBJ whole genome shotgun (WGS) entry which is preliminary data.</text>
</comment>
<organism evidence="4 5">
    <name type="scientific">Gilliamella apicola</name>
    <dbReference type="NCBI Taxonomy" id="1196095"/>
    <lineage>
        <taxon>Bacteria</taxon>
        <taxon>Pseudomonadati</taxon>
        <taxon>Pseudomonadota</taxon>
        <taxon>Gammaproteobacteria</taxon>
        <taxon>Orbales</taxon>
        <taxon>Orbaceae</taxon>
        <taxon>Gilliamella</taxon>
    </lineage>
</organism>
<protein>
    <submittedName>
        <fullName evidence="4">Short-chain dehydrogenase</fullName>
    </submittedName>
</protein>
<evidence type="ECO:0000256" key="2">
    <source>
        <dbReference type="ARBA" id="ARBA00023002"/>
    </source>
</evidence>
<evidence type="ECO:0000256" key="1">
    <source>
        <dbReference type="ARBA" id="ARBA00006484"/>
    </source>
</evidence>
<comment type="similarity">
    <text evidence="1 3">Belongs to the short-chain dehydrogenases/reductases (SDR) family.</text>
</comment>
<dbReference type="Pfam" id="PF00106">
    <property type="entry name" value="adh_short"/>
    <property type="match status" value="1"/>
</dbReference>
<proteinExistence type="inferred from homology"/>
<dbReference type="PRINTS" id="PR00080">
    <property type="entry name" value="SDRFAMILY"/>
</dbReference>
<evidence type="ECO:0000313" key="4">
    <source>
        <dbReference type="EMBL" id="PXZ02533.1"/>
    </source>
</evidence>
<dbReference type="PANTHER" id="PTHR42760:SF133">
    <property type="entry name" value="3-OXOACYL-[ACYL-CARRIER-PROTEIN] REDUCTASE"/>
    <property type="match status" value="1"/>
</dbReference>
<name>A0A2V4DQP5_9GAMM</name>
<dbReference type="SUPFAM" id="SSF51735">
    <property type="entry name" value="NAD(P)-binding Rossmann-fold domains"/>
    <property type="match status" value="1"/>
</dbReference>
<evidence type="ECO:0000256" key="3">
    <source>
        <dbReference type="RuleBase" id="RU000363"/>
    </source>
</evidence>
<dbReference type="Proteomes" id="UP000247483">
    <property type="component" value="Unassembled WGS sequence"/>
</dbReference>
<gene>
    <name evidence="4" type="ORF">DKK79_13765</name>
</gene>
<dbReference type="Gene3D" id="3.40.50.720">
    <property type="entry name" value="NAD(P)-binding Rossmann-like Domain"/>
    <property type="match status" value="1"/>
</dbReference>